<dbReference type="GO" id="GO:0016491">
    <property type="term" value="F:oxidoreductase activity"/>
    <property type="evidence" value="ECO:0007669"/>
    <property type="project" value="UniProtKB-KW"/>
</dbReference>
<dbReference type="InterPro" id="IPR036291">
    <property type="entry name" value="NAD(P)-bd_dom_sf"/>
</dbReference>
<organism evidence="3">
    <name type="scientific">marine sediment metagenome</name>
    <dbReference type="NCBI Taxonomy" id="412755"/>
    <lineage>
        <taxon>unclassified sequences</taxon>
        <taxon>metagenomes</taxon>
        <taxon>ecological metagenomes</taxon>
    </lineage>
</organism>
<proteinExistence type="predicted"/>
<dbReference type="SUPFAM" id="SSF51735">
    <property type="entry name" value="NAD(P)-binding Rossmann-fold domains"/>
    <property type="match status" value="1"/>
</dbReference>
<sequence length="212" mass="22746">MKIGIIGTGNMGKGLGKIWAEKNHEIMFGSRDPVNVEKLVNSFETNVLGGTYAEAAQFGEVVVLAVPWSAVQESIQVIGDLNKKVVIDCTNAVAPHLGGLLLGHTTSAAEKIAEWAKGAKVVKAFNSLGAENLTKLQFGSQSASTFICGDDLEAKSIVHKLGEDIGFDVIDAGPLKNARLIEPLAMLWIDLAYKQGMGTDIAFKLLRRRKVK</sequence>
<accession>A0A0F9UQW0</accession>
<protein>
    <recommendedName>
        <fullName evidence="2">Pyrroline-5-carboxylate reductase catalytic N-terminal domain-containing protein</fullName>
    </recommendedName>
</protein>
<evidence type="ECO:0000259" key="2">
    <source>
        <dbReference type="Pfam" id="PF03807"/>
    </source>
</evidence>
<reference evidence="3" key="1">
    <citation type="journal article" date="2015" name="Nature">
        <title>Complex archaea that bridge the gap between prokaryotes and eukaryotes.</title>
        <authorList>
            <person name="Spang A."/>
            <person name="Saw J.H."/>
            <person name="Jorgensen S.L."/>
            <person name="Zaremba-Niedzwiedzka K."/>
            <person name="Martijn J."/>
            <person name="Lind A.E."/>
            <person name="van Eijk R."/>
            <person name="Schleper C."/>
            <person name="Guy L."/>
            <person name="Ettema T.J."/>
        </authorList>
    </citation>
    <scope>NUCLEOTIDE SEQUENCE</scope>
</reference>
<gene>
    <name evidence="3" type="ORF">LCGC14_0500700</name>
</gene>
<dbReference type="AlphaFoldDB" id="A0A0F9UQW0"/>
<keyword evidence="1" id="KW-0560">Oxidoreductase</keyword>
<feature type="domain" description="Pyrroline-5-carboxylate reductase catalytic N-terminal" evidence="2">
    <location>
        <begin position="2"/>
        <end position="91"/>
    </location>
</feature>
<dbReference type="EMBL" id="LAZR01000586">
    <property type="protein sequence ID" value="KKN63546.1"/>
    <property type="molecule type" value="Genomic_DNA"/>
</dbReference>
<dbReference type="Gene3D" id="3.40.50.720">
    <property type="entry name" value="NAD(P)-binding Rossmann-like Domain"/>
    <property type="match status" value="1"/>
</dbReference>
<dbReference type="InterPro" id="IPR051267">
    <property type="entry name" value="STEAP_metalloreductase"/>
</dbReference>
<dbReference type="InterPro" id="IPR028939">
    <property type="entry name" value="P5C_Rdtase_cat_N"/>
</dbReference>
<evidence type="ECO:0000256" key="1">
    <source>
        <dbReference type="ARBA" id="ARBA00023002"/>
    </source>
</evidence>
<evidence type="ECO:0000313" key="3">
    <source>
        <dbReference type="EMBL" id="KKN63546.1"/>
    </source>
</evidence>
<dbReference type="PANTHER" id="PTHR14239">
    <property type="entry name" value="DUDULIN-RELATED"/>
    <property type="match status" value="1"/>
</dbReference>
<comment type="caution">
    <text evidence="3">The sequence shown here is derived from an EMBL/GenBank/DDBJ whole genome shotgun (WGS) entry which is preliminary data.</text>
</comment>
<name>A0A0F9UQW0_9ZZZZ</name>
<dbReference type="Pfam" id="PF03807">
    <property type="entry name" value="F420_oxidored"/>
    <property type="match status" value="1"/>
</dbReference>